<keyword evidence="1" id="KW-0732">Signal</keyword>
<organism evidence="2 3">
    <name type="scientific">Sediminimonas qiaohouensis</name>
    <dbReference type="NCBI Taxonomy" id="552061"/>
    <lineage>
        <taxon>Bacteria</taxon>
        <taxon>Pseudomonadati</taxon>
        <taxon>Pseudomonadota</taxon>
        <taxon>Alphaproteobacteria</taxon>
        <taxon>Rhodobacterales</taxon>
        <taxon>Roseobacteraceae</taxon>
        <taxon>Sediminimonas</taxon>
    </lineage>
</organism>
<comment type="caution">
    <text evidence="2">The sequence shown here is derived from an EMBL/GenBank/DDBJ whole genome shotgun (WGS) entry which is preliminary data.</text>
</comment>
<evidence type="ECO:0000313" key="3">
    <source>
        <dbReference type="Proteomes" id="UP000483078"/>
    </source>
</evidence>
<proteinExistence type="predicted"/>
<evidence type="ECO:0000256" key="1">
    <source>
        <dbReference type="SAM" id="SignalP"/>
    </source>
</evidence>
<accession>A0A7C9HCB8</accession>
<sequence>MKQYGFFSLSRAVGLVTIVALTPLGATMATAHDTSQNDHGYQTTAANRASDTALNLFRDRQEGERTVRVRSMGNGSYICSPAGFGRSSRCYRN</sequence>
<name>A0A7C9HCB8_9RHOB</name>
<dbReference type="RefSeq" id="WP_157084423.1">
    <property type="nucleotide sequence ID" value="NZ_VENJ01000032.1"/>
</dbReference>
<gene>
    <name evidence="2" type="ORF">FH759_15080</name>
</gene>
<dbReference type="Proteomes" id="UP000483078">
    <property type="component" value="Unassembled WGS sequence"/>
</dbReference>
<reference evidence="2 3" key="1">
    <citation type="submission" date="2019-06" db="EMBL/GenBank/DDBJ databases">
        <title>Enrichment of Autotrophic Halophilic Microorganisms from Red Sea Brine Pool Using Microbial Electrosynthesis System.</title>
        <authorList>
            <person name="Alqahtani M.F."/>
            <person name="Bajracharya S."/>
            <person name="Katuri K.P."/>
            <person name="Ali M."/>
            <person name="Saikaly P.E."/>
        </authorList>
    </citation>
    <scope>NUCLEOTIDE SEQUENCE [LARGE SCALE GENOMIC DNA]</scope>
    <source>
        <strain evidence="2">MES6</strain>
    </source>
</reference>
<dbReference type="AlphaFoldDB" id="A0A7C9HCB8"/>
<feature type="chain" id="PRO_5028923495" evidence="1">
    <location>
        <begin position="32"/>
        <end position="93"/>
    </location>
</feature>
<dbReference type="EMBL" id="VENJ01000032">
    <property type="protein sequence ID" value="MTJ05989.1"/>
    <property type="molecule type" value="Genomic_DNA"/>
</dbReference>
<evidence type="ECO:0000313" key="2">
    <source>
        <dbReference type="EMBL" id="MTJ05989.1"/>
    </source>
</evidence>
<protein>
    <submittedName>
        <fullName evidence="2">Uncharacterized protein</fullName>
    </submittedName>
</protein>
<feature type="signal peptide" evidence="1">
    <location>
        <begin position="1"/>
        <end position="31"/>
    </location>
</feature>